<evidence type="ECO:0000256" key="6">
    <source>
        <dbReference type="ARBA" id="ARBA00023136"/>
    </source>
</evidence>
<feature type="transmembrane region" description="Helical" evidence="7">
    <location>
        <begin position="322"/>
        <end position="355"/>
    </location>
</feature>
<dbReference type="Pfam" id="PF12704">
    <property type="entry name" value="MacB_PCD"/>
    <property type="match status" value="1"/>
</dbReference>
<keyword evidence="6 7" id="KW-0472">Membrane</keyword>
<feature type="transmembrane region" description="Helical" evidence="7">
    <location>
        <begin position="278"/>
        <end position="301"/>
    </location>
</feature>
<reference evidence="10 11" key="1">
    <citation type="submission" date="2017-06" db="EMBL/GenBank/DDBJ databases">
        <title>Azoarcus.</title>
        <authorList>
            <person name="Woo J.-H."/>
            <person name="Kim H.-S."/>
        </authorList>
    </citation>
    <scope>NUCLEOTIDE SEQUENCE [LARGE SCALE GENOMIC DNA]</scope>
    <source>
        <strain evidence="10 11">TSPY31</strain>
    </source>
</reference>
<evidence type="ECO:0000256" key="3">
    <source>
        <dbReference type="ARBA" id="ARBA00022475"/>
    </source>
</evidence>
<proteinExistence type="inferred from homology"/>
<dbReference type="RefSeq" id="WP_108949270.1">
    <property type="nucleotide sequence ID" value="NZ_CP022187.1"/>
</dbReference>
<comment type="similarity">
    <text evidence="2">Belongs to the ABC-4 integral membrane protein family. LolC/E subfamily.</text>
</comment>
<dbReference type="InterPro" id="IPR003838">
    <property type="entry name" value="ABC3_permease_C"/>
</dbReference>
<evidence type="ECO:0000256" key="1">
    <source>
        <dbReference type="ARBA" id="ARBA00004651"/>
    </source>
</evidence>
<feature type="transmembrane region" description="Helical" evidence="7">
    <location>
        <begin position="367"/>
        <end position="395"/>
    </location>
</feature>
<dbReference type="GO" id="GO:0098797">
    <property type="term" value="C:plasma membrane protein complex"/>
    <property type="evidence" value="ECO:0007669"/>
    <property type="project" value="TreeGrafter"/>
</dbReference>
<keyword evidence="11" id="KW-1185">Reference proteome</keyword>
<evidence type="ECO:0000256" key="7">
    <source>
        <dbReference type="SAM" id="Phobius"/>
    </source>
</evidence>
<keyword evidence="4 7" id="KW-0812">Transmembrane</keyword>
<evidence type="ECO:0000259" key="9">
    <source>
        <dbReference type="Pfam" id="PF12704"/>
    </source>
</evidence>
<evidence type="ECO:0000313" key="11">
    <source>
        <dbReference type="Proteomes" id="UP000244930"/>
    </source>
</evidence>
<dbReference type="EMBL" id="CP022187">
    <property type="protein sequence ID" value="AWI75564.1"/>
    <property type="molecule type" value="Genomic_DNA"/>
</dbReference>
<dbReference type="AlphaFoldDB" id="A0A2U8GPX6"/>
<gene>
    <name evidence="10" type="ORF">CEW83_10345</name>
</gene>
<evidence type="ECO:0000259" key="8">
    <source>
        <dbReference type="Pfam" id="PF02687"/>
    </source>
</evidence>
<keyword evidence="5 7" id="KW-1133">Transmembrane helix</keyword>
<dbReference type="Pfam" id="PF02687">
    <property type="entry name" value="FtsX"/>
    <property type="match status" value="1"/>
</dbReference>
<feature type="transmembrane region" description="Helical" evidence="7">
    <location>
        <begin position="28"/>
        <end position="52"/>
    </location>
</feature>
<name>A0A2U8GPX6_9RHOO</name>
<evidence type="ECO:0000256" key="4">
    <source>
        <dbReference type="ARBA" id="ARBA00022692"/>
    </source>
</evidence>
<evidence type="ECO:0000256" key="5">
    <source>
        <dbReference type="ARBA" id="ARBA00022989"/>
    </source>
</evidence>
<dbReference type="InterPro" id="IPR051447">
    <property type="entry name" value="Lipoprotein-release_system"/>
</dbReference>
<organism evidence="10 11">
    <name type="scientific">Parazoarcus communis</name>
    <dbReference type="NCBI Taxonomy" id="41977"/>
    <lineage>
        <taxon>Bacteria</taxon>
        <taxon>Pseudomonadati</taxon>
        <taxon>Pseudomonadota</taxon>
        <taxon>Betaproteobacteria</taxon>
        <taxon>Rhodocyclales</taxon>
        <taxon>Zoogloeaceae</taxon>
        <taxon>Parazoarcus</taxon>
    </lineage>
</organism>
<comment type="subcellular location">
    <subcellularLocation>
        <location evidence="1">Cell membrane</location>
        <topology evidence="1">Multi-pass membrane protein</topology>
    </subcellularLocation>
</comment>
<dbReference type="GO" id="GO:0044874">
    <property type="term" value="P:lipoprotein localization to outer membrane"/>
    <property type="evidence" value="ECO:0007669"/>
    <property type="project" value="TreeGrafter"/>
</dbReference>
<dbReference type="PANTHER" id="PTHR30489:SF0">
    <property type="entry name" value="LIPOPROTEIN-RELEASING SYSTEM TRANSMEMBRANE PROTEIN LOLE"/>
    <property type="match status" value="1"/>
</dbReference>
<protein>
    <submittedName>
        <fullName evidence="10">ABC transporter permease</fullName>
    </submittedName>
</protein>
<dbReference type="Proteomes" id="UP000244930">
    <property type="component" value="Chromosome"/>
</dbReference>
<dbReference type="PANTHER" id="PTHR30489">
    <property type="entry name" value="LIPOPROTEIN-RELEASING SYSTEM TRANSMEMBRANE PROTEIN LOLE"/>
    <property type="match status" value="1"/>
</dbReference>
<dbReference type="InterPro" id="IPR025857">
    <property type="entry name" value="MacB_PCD"/>
</dbReference>
<dbReference type="KEGG" id="acom:CEW83_10345"/>
<feature type="domain" description="ABC3 transporter permease C-terminal" evidence="8">
    <location>
        <begin position="282"/>
        <end position="405"/>
    </location>
</feature>
<feature type="domain" description="MacB-like periplasmic core" evidence="9">
    <location>
        <begin position="28"/>
        <end position="247"/>
    </location>
</feature>
<accession>A0A2U8GPX6</accession>
<evidence type="ECO:0000256" key="2">
    <source>
        <dbReference type="ARBA" id="ARBA00005236"/>
    </source>
</evidence>
<keyword evidence="3" id="KW-1003">Cell membrane</keyword>
<evidence type="ECO:0000313" key="10">
    <source>
        <dbReference type="EMBL" id="AWI75564.1"/>
    </source>
</evidence>
<sequence length="413" mass="43602">MHLPPVTLARQSIALAARNVARQRRRALLALATLAGGVIAYLLAGGFINWIYQDMRESTIHSQLGHIQITRPGYFREGLGDPYAYLLPSDTAAVTEAVGERLRTVAPRLAFSGLLSKDDATVSFVGEGIDPEREAPITRAIIIAAGSDLPNSPPNSVLLGEGLAANLGAVPGDSVVLLATTASGGANAVELTVSGTFATVTKAYDDTALRVPIDVARKLMRVDGSTSWAVLLDRTAATAEVAQSLRKALPAAEFEVIPWSELADFYNKTVELFSRQIGVVRILIALIVILSISNTLSMAVIERTGEIGTSMALGVRRRGVLTLFIFEGALLGLAGGIIGVALGYLCGEIVSLIGIPMPPPPGMARGYIGAISISPALAIDAFLLAFVTTLLASVFPAWKASRMNIVDALRHQR</sequence>